<evidence type="ECO:0000313" key="5">
    <source>
        <dbReference type="Proteomes" id="UP001378960"/>
    </source>
</evidence>
<keyword evidence="2" id="KW-0175">Coiled coil</keyword>
<dbReference type="Gene3D" id="3.60.21.10">
    <property type="match status" value="1"/>
</dbReference>
<gene>
    <name evidence="4" type="ORF">DAPK24_018230</name>
</gene>
<organism evidence="4 5">
    <name type="scientific">Pichia kluyveri</name>
    <name type="common">Yeast</name>
    <dbReference type="NCBI Taxonomy" id="36015"/>
    <lineage>
        <taxon>Eukaryota</taxon>
        <taxon>Fungi</taxon>
        <taxon>Dikarya</taxon>
        <taxon>Ascomycota</taxon>
        <taxon>Saccharomycotina</taxon>
        <taxon>Pichiomycetes</taxon>
        <taxon>Pichiales</taxon>
        <taxon>Pichiaceae</taxon>
        <taxon>Pichia</taxon>
    </lineage>
</organism>
<keyword evidence="1" id="KW-0378">Hydrolase</keyword>
<dbReference type="InterPro" id="IPR006186">
    <property type="entry name" value="Ser/Thr-sp_prot-phosphatase"/>
</dbReference>
<dbReference type="PRINTS" id="PR00114">
    <property type="entry name" value="STPHPHTASE"/>
</dbReference>
<reference evidence="4 5" key="1">
    <citation type="journal article" date="2023" name="Elife">
        <title>Identification of key yeast species and microbe-microbe interactions impacting larval growth of Drosophila in the wild.</title>
        <authorList>
            <person name="Mure A."/>
            <person name="Sugiura Y."/>
            <person name="Maeda R."/>
            <person name="Honda K."/>
            <person name="Sakurai N."/>
            <person name="Takahashi Y."/>
            <person name="Watada M."/>
            <person name="Katoh T."/>
            <person name="Gotoh A."/>
            <person name="Gotoh Y."/>
            <person name="Taniguchi I."/>
            <person name="Nakamura K."/>
            <person name="Hayashi T."/>
            <person name="Katayama T."/>
            <person name="Uemura T."/>
            <person name="Hattori Y."/>
        </authorList>
    </citation>
    <scope>NUCLEOTIDE SEQUENCE [LARGE SCALE GENOMIC DNA]</scope>
    <source>
        <strain evidence="4 5">PK-24</strain>
    </source>
</reference>
<accession>A0AAV5R213</accession>
<dbReference type="Proteomes" id="UP001378960">
    <property type="component" value="Unassembled WGS sequence"/>
</dbReference>
<dbReference type="InterPro" id="IPR029052">
    <property type="entry name" value="Metallo-depent_PP-like"/>
</dbReference>
<dbReference type="AlphaFoldDB" id="A0AAV5R213"/>
<evidence type="ECO:0000259" key="3">
    <source>
        <dbReference type="PROSITE" id="PS00125"/>
    </source>
</evidence>
<evidence type="ECO:0000313" key="4">
    <source>
        <dbReference type="EMBL" id="GMM45248.1"/>
    </source>
</evidence>
<dbReference type="EC" id="3.1.3.16" evidence="1"/>
<sequence>MAEPSAKEKLTAHENTIKIENALRKMNQSGMHAKRDPTIYIDDNGKEFSTIDRIVTTVDAPTSIIPEDSVLFANKGGLPDYKFLREHFKREGKLKESQVLKIIKMATKIFENEPNMLHIPSPVTICGDIHGQLYDLCKLFEICGDPDKTSFLFLGDYVDRGSYSLEVLILLYCMKVNHPKTFTMLRGNHESKQMTQHFTFKGECLIKYSIEVYHQSLKSFCALPICAIMNKQFFCVHGGISKDIKYLSEINDINRFQVDFPSHGPYCDLVWSDPSDTFDDEIYGSTKVKKFKENYERGCSYMYSYNAVCQFLERNNLLCVIRAHQAQDKGYRMYKNTTQQKFPAVITLFSAPNYCGTYGNKAAVLKYDVTTMNIRQFSSQPEPYHLPNFMNVFNWSAPFVAERVVEILFSVLNVCTDEELDNDTPLSKELTKSLMKIQNEQTNKKNAVEKKEIEIEKIEVVENKENGIETDKDKMEEDKPIDEEEQKTLDQMALRNKILAIGRLSRMLQMLRQESAKVEQLRAYSGGLTLPKGVLLDGNDELDKQLSHFERVRRADMTNEGLPPTVEEKDKEDHARYKKLWARVSKGL</sequence>
<dbReference type="Pfam" id="PF00149">
    <property type="entry name" value="Metallophos"/>
    <property type="match status" value="1"/>
</dbReference>
<feature type="domain" description="Serine/threonine specific protein phosphatases" evidence="3">
    <location>
        <begin position="185"/>
        <end position="190"/>
    </location>
</feature>
<dbReference type="InterPro" id="IPR043360">
    <property type="entry name" value="PP2B"/>
</dbReference>
<feature type="coiled-coil region" evidence="2">
    <location>
        <begin position="434"/>
        <end position="478"/>
    </location>
</feature>
<dbReference type="GO" id="GO:0097720">
    <property type="term" value="P:calcineurin-mediated signaling"/>
    <property type="evidence" value="ECO:0007669"/>
    <property type="project" value="InterPro"/>
</dbReference>
<comment type="similarity">
    <text evidence="1">Belongs to the PPP phosphatase family.</text>
</comment>
<comment type="caution">
    <text evidence="4">The sequence shown here is derived from an EMBL/GenBank/DDBJ whole genome shotgun (WGS) entry which is preliminary data.</text>
</comment>
<dbReference type="PROSITE" id="PS00125">
    <property type="entry name" value="SER_THR_PHOSPHATASE"/>
    <property type="match status" value="1"/>
</dbReference>
<comment type="catalytic activity">
    <reaction evidence="1">
        <text>O-phospho-L-threonyl-[protein] + H2O = L-threonyl-[protein] + phosphate</text>
        <dbReference type="Rhea" id="RHEA:47004"/>
        <dbReference type="Rhea" id="RHEA-COMP:11060"/>
        <dbReference type="Rhea" id="RHEA-COMP:11605"/>
        <dbReference type="ChEBI" id="CHEBI:15377"/>
        <dbReference type="ChEBI" id="CHEBI:30013"/>
        <dbReference type="ChEBI" id="CHEBI:43474"/>
        <dbReference type="ChEBI" id="CHEBI:61977"/>
        <dbReference type="EC" id="3.1.3.16"/>
    </reaction>
</comment>
<dbReference type="PANTHER" id="PTHR45673">
    <property type="entry name" value="SERINE/THREONINE-PROTEIN PHOSPHATASE 2B CATALYTIC SUBUNIT 1-RELATED"/>
    <property type="match status" value="1"/>
</dbReference>
<evidence type="ECO:0000256" key="1">
    <source>
        <dbReference type="RuleBase" id="RU004273"/>
    </source>
</evidence>
<dbReference type="SUPFAM" id="SSF56300">
    <property type="entry name" value="Metallo-dependent phosphatases"/>
    <property type="match status" value="1"/>
</dbReference>
<protein>
    <recommendedName>
        <fullName evidence="1">Serine/threonine-protein phosphatase</fullName>
        <ecNumber evidence="1">3.1.3.16</ecNumber>
    </recommendedName>
</protein>
<dbReference type="SMART" id="SM00156">
    <property type="entry name" value="PP2Ac"/>
    <property type="match status" value="1"/>
</dbReference>
<evidence type="ECO:0000256" key="2">
    <source>
        <dbReference type="SAM" id="Coils"/>
    </source>
</evidence>
<dbReference type="InterPro" id="IPR004843">
    <property type="entry name" value="Calcineurin-like_PHP"/>
</dbReference>
<name>A0AAV5R213_PICKL</name>
<proteinExistence type="inferred from homology"/>
<dbReference type="GO" id="GO:0033192">
    <property type="term" value="F:calmodulin-dependent protein phosphatase activity"/>
    <property type="evidence" value="ECO:0007669"/>
    <property type="project" value="InterPro"/>
</dbReference>
<dbReference type="EMBL" id="BTGB01000002">
    <property type="protein sequence ID" value="GMM45248.1"/>
    <property type="molecule type" value="Genomic_DNA"/>
</dbReference>
<keyword evidence="5" id="KW-1185">Reference proteome</keyword>